<evidence type="ECO:0000256" key="4">
    <source>
        <dbReference type="ARBA" id="ARBA00022614"/>
    </source>
</evidence>
<name>A0A8T2CH68_ARASU</name>
<evidence type="ECO:0000256" key="6">
    <source>
        <dbReference type="ARBA" id="ARBA00022729"/>
    </source>
</evidence>
<evidence type="ECO:0000256" key="7">
    <source>
        <dbReference type="ARBA" id="ARBA00022737"/>
    </source>
</evidence>
<comment type="caution">
    <text evidence="14">The sequence shown here is derived from an EMBL/GenBank/DDBJ whole genome shotgun (WGS) entry which is preliminary data.</text>
</comment>
<keyword evidence="6" id="KW-0732">Signal</keyword>
<dbReference type="Proteomes" id="UP000694251">
    <property type="component" value="Chromosome 6"/>
</dbReference>
<dbReference type="PROSITE" id="PS51450">
    <property type="entry name" value="LRR"/>
    <property type="match status" value="1"/>
</dbReference>
<dbReference type="InterPro" id="IPR013210">
    <property type="entry name" value="LRR_N_plant-typ"/>
</dbReference>
<evidence type="ECO:0000256" key="12">
    <source>
        <dbReference type="SAM" id="Phobius"/>
    </source>
</evidence>
<dbReference type="InterPro" id="IPR046956">
    <property type="entry name" value="RLP23-like"/>
</dbReference>
<keyword evidence="10" id="KW-0675">Receptor</keyword>
<evidence type="ECO:0000259" key="13">
    <source>
        <dbReference type="Pfam" id="PF08263"/>
    </source>
</evidence>
<keyword evidence="9 12" id="KW-0472">Membrane</keyword>
<evidence type="ECO:0000256" key="9">
    <source>
        <dbReference type="ARBA" id="ARBA00023136"/>
    </source>
</evidence>
<keyword evidence="5 12" id="KW-0812">Transmembrane</keyword>
<comment type="subcellular location">
    <subcellularLocation>
        <location evidence="1">Cell membrane</location>
        <topology evidence="1">Single-pass type I membrane protein</topology>
    </subcellularLocation>
</comment>
<organism evidence="14 15">
    <name type="scientific">Arabidopsis suecica</name>
    <name type="common">Swedish thale-cress</name>
    <name type="synonym">Cardaminopsis suecica</name>
    <dbReference type="NCBI Taxonomy" id="45249"/>
    <lineage>
        <taxon>Eukaryota</taxon>
        <taxon>Viridiplantae</taxon>
        <taxon>Streptophyta</taxon>
        <taxon>Embryophyta</taxon>
        <taxon>Tracheophyta</taxon>
        <taxon>Spermatophyta</taxon>
        <taxon>Magnoliopsida</taxon>
        <taxon>eudicotyledons</taxon>
        <taxon>Gunneridae</taxon>
        <taxon>Pentapetalae</taxon>
        <taxon>rosids</taxon>
        <taxon>malvids</taxon>
        <taxon>Brassicales</taxon>
        <taxon>Brassicaceae</taxon>
        <taxon>Camelineae</taxon>
        <taxon>Arabidopsis</taxon>
    </lineage>
</organism>
<keyword evidence="8 12" id="KW-1133">Transmembrane helix</keyword>
<dbReference type="FunFam" id="3.80.10.10:FF:000041">
    <property type="entry name" value="LRR receptor-like serine/threonine-protein kinase ERECTA"/>
    <property type="match status" value="1"/>
</dbReference>
<dbReference type="SMART" id="SM00369">
    <property type="entry name" value="LRR_TYP"/>
    <property type="match status" value="9"/>
</dbReference>
<reference evidence="14 15" key="1">
    <citation type="submission" date="2020-12" db="EMBL/GenBank/DDBJ databases">
        <title>Concerted genomic and epigenomic changes stabilize Arabidopsis allopolyploids.</title>
        <authorList>
            <person name="Chen Z."/>
        </authorList>
    </citation>
    <scope>NUCLEOTIDE SEQUENCE [LARGE SCALE GENOMIC DNA]</scope>
    <source>
        <strain evidence="14">As9502</strain>
        <tissue evidence="14">Leaf</tissue>
    </source>
</reference>
<sequence>MKVFLFNQKLSFLLRSFCFLFLVSSFLNTFVCATQHLCHFDQRDALLDFKKEFGIQKPTFVNFDVSSYPKTKSWVNKSDCCSWDGITCDATSGKVIGLDLSSSCLHGQLESNSSLFRLRHLRDLNLAYNNFTASPIPADFDKLMGLERLNLSHSSFSGPTPTKLLQLTKLVSLDLSYSSFSIDESFLRILAQNLRNLRELDMSNVNISSEIPRCNITEFPEFIKYRRSLGSLDLSNNKIKGQVPDWLWRLPELTDVNLSNNALRGYNGSFKASPRSQILSNNFTGEIPRSICGLSSLYVLDLSDNNLHGSIPWCLETQMISLVDLNLRHNRLSGNLPEVFMNAKNLGSLDVSHNQMEGKLPASLIGCSALEVLNVGSNRINDMFPFQLNSLQNLQVLVLRSNKFHGTLHNVDGVSFGFPQLKIIDLSHNEFVGTLPSDYFMNWTLMSSKRDNNREPEYIRNPRTYRYYTSLILTSKGVSMEMDRILTIYTSIDFSGNQLHGKIPNSIGLLKELRNLNMSSNSFTGHIPSSLANLTNLESLDLSQNKISGEIPFELGTLSSLEWINVSHNQLVGSIPQGTQFQRQKCSSYEGNPGLYGPSLKDVCGDIKAPTPPQSEPMETQEEEEESLSWIVAGLGFVPGVVFGLVMGHIVASYKYHWFMKTFG</sequence>
<dbReference type="Pfam" id="PF13516">
    <property type="entry name" value="LRR_6"/>
    <property type="match status" value="1"/>
</dbReference>
<evidence type="ECO:0000256" key="3">
    <source>
        <dbReference type="ARBA" id="ARBA00022475"/>
    </source>
</evidence>
<protein>
    <submittedName>
        <fullName evidence="14">Leucine-rich repeat</fullName>
    </submittedName>
</protein>
<dbReference type="Pfam" id="PF08263">
    <property type="entry name" value="LRRNT_2"/>
    <property type="match status" value="1"/>
</dbReference>
<dbReference type="FunFam" id="3.80.10.10:FF:001166">
    <property type="entry name" value="Cf2-like protein"/>
    <property type="match status" value="1"/>
</dbReference>
<dbReference type="GO" id="GO:0005886">
    <property type="term" value="C:plasma membrane"/>
    <property type="evidence" value="ECO:0007669"/>
    <property type="project" value="UniProtKB-SubCell"/>
</dbReference>
<dbReference type="InterPro" id="IPR001611">
    <property type="entry name" value="Leu-rich_rpt"/>
</dbReference>
<dbReference type="InterPro" id="IPR003591">
    <property type="entry name" value="Leu-rich_rpt_typical-subtyp"/>
</dbReference>
<dbReference type="Pfam" id="PF00560">
    <property type="entry name" value="LRR_1"/>
    <property type="match status" value="3"/>
</dbReference>
<evidence type="ECO:0000313" key="15">
    <source>
        <dbReference type="Proteomes" id="UP000694251"/>
    </source>
</evidence>
<keyword evidence="7" id="KW-0677">Repeat</keyword>
<keyword evidence="4" id="KW-0433">Leucine-rich repeat</keyword>
<feature type="domain" description="Leucine-rich repeat-containing N-terminal plant-type" evidence="13">
    <location>
        <begin position="41"/>
        <end position="89"/>
    </location>
</feature>
<comment type="similarity">
    <text evidence="2">Belongs to the RLP family.</text>
</comment>
<keyword evidence="3" id="KW-1003">Cell membrane</keyword>
<evidence type="ECO:0000256" key="10">
    <source>
        <dbReference type="ARBA" id="ARBA00023170"/>
    </source>
</evidence>
<dbReference type="EMBL" id="JAEFBJ010000006">
    <property type="protein sequence ID" value="KAG7599728.1"/>
    <property type="molecule type" value="Genomic_DNA"/>
</dbReference>
<proteinExistence type="inferred from homology"/>
<dbReference type="PANTHER" id="PTHR48061">
    <property type="entry name" value="LEUCINE-RICH REPEAT RECEPTOR PROTEIN KINASE EMS1-LIKE-RELATED"/>
    <property type="match status" value="1"/>
</dbReference>
<dbReference type="FunFam" id="3.80.10.10:FF:000111">
    <property type="entry name" value="LRR receptor-like serine/threonine-protein kinase ERECTA"/>
    <property type="match status" value="1"/>
</dbReference>
<gene>
    <name evidence="14" type="ORF">ISN44_As06g039040</name>
</gene>
<dbReference type="PANTHER" id="PTHR48061:SF46">
    <property type="entry name" value="LEUCINE-RICH REPEAT-CONTAINING N-TERMINAL PLANT-TYPE DOMAIN-CONTAINING PROTEIN"/>
    <property type="match status" value="1"/>
</dbReference>
<accession>A0A8T2CH68</accession>
<evidence type="ECO:0000256" key="5">
    <source>
        <dbReference type="ARBA" id="ARBA00022692"/>
    </source>
</evidence>
<dbReference type="OrthoDB" id="1911164at2759"/>
<dbReference type="Pfam" id="PF13855">
    <property type="entry name" value="LRR_8"/>
    <property type="match status" value="3"/>
</dbReference>
<feature type="transmembrane region" description="Helical" evidence="12">
    <location>
        <begin position="628"/>
        <end position="652"/>
    </location>
</feature>
<evidence type="ECO:0000313" key="14">
    <source>
        <dbReference type="EMBL" id="KAG7599728.1"/>
    </source>
</evidence>
<keyword evidence="15" id="KW-1185">Reference proteome</keyword>
<keyword evidence="11" id="KW-0325">Glycoprotein</keyword>
<evidence type="ECO:0000256" key="1">
    <source>
        <dbReference type="ARBA" id="ARBA00004251"/>
    </source>
</evidence>
<evidence type="ECO:0000256" key="8">
    <source>
        <dbReference type="ARBA" id="ARBA00022989"/>
    </source>
</evidence>
<evidence type="ECO:0000256" key="2">
    <source>
        <dbReference type="ARBA" id="ARBA00009592"/>
    </source>
</evidence>
<dbReference type="AlphaFoldDB" id="A0A8T2CH68"/>
<feature type="transmembrane region" description="Helical" evidence="12">
    <location>
        <begin position="12"/>
        <end position="31"/>
    </location>
</feature>
<evidence type="ECO:0000256" key="11">
    <source>
        <dbReference type="ARBA" id="ARBA00023180"/>
    </source>
</evidence>